<accession>A0A5J4X1Z7</accession>
<evidence type="ECO:0008006" key="3">
    <source>
        <dbReference type="Google" id="ProtNLM"/>
    </source>
</evidence>
<evidence type="ECO:0000313" key="2">
    <source>
        <dbReference type="Proteomes" id="UP000324800"/>
    </source>
</evidence>
<dbReference type="Proteomes" id="UP000324800">
    <property type="component" value="Unassembled WGS sequence"/>
</dbReference>
<comment type="caution">
    <text evidence="1">The sequence shown here is derived from an EMBL/GenBank/DDBJ whole genome shotgun (WGS) entry which is preliminary data.</text>
</comment>
<dbReference type="OrthoDB" id="10035668at2759"/>
<proteinExistence type="predicted"/>
<evidence type="ECO:0000313" key="1">
    <source>
        <dbReference type="EMBL" id="KAA6401200.1"/>
    </source>
</evidence>
<dbReference type="EMBL" id="SNRW01000427">
    <property type="protein sequence ID" value="KAA6401200.1"/>
    <property type="molecule type" value="Genomic_DNA"/>
</dbReference>
<gene>
    <name evidence="1" type="ORF">EZS28_003272</name>
</gene>
<protein>
    <recommendedName>
        <fullName evidence="3">DDE-1 domain-containing protein</fullName>
    </recommendedName>
</protein>
<sequence length="246" mass="28505">MYANYGKSKEQEDWLHLTESQDKWDDQARQIFLKNRQRVDLIPRLHRSWSHNLLYRRPQYKIVQSHRVDEPRIRACTTSNLKPFCIKVTSLGGIVTNVEDSSPDVFEEDRLEPVTFSLTINSFGRSLRAQVIAKAVKEILLEYRMLIKKFFYIQMSSSGYQTKDTLDVFCRVVVFPGIVEERLDSLGGVDDGEERSILHIVGHPSRINPDLWSYAWSLRIDVLCFPAHSSTVLQPCNRGVNAEFKV</sequence>
<name>A0A5J4X1Z7_9EUKA</name>
<organism evidence="1 2">
    <name type="scientific">Streblomastix strix</name>
    <dbReference type="NCBI Taxonomy" id="222440"/>
    <lineage>
        <taxon>Eukaryota</taxon>
        <taxon>Metamonada</taxon>
        <taxon>Preaxostyla</taxon>
        <taxon>Oxymonadida</taxon>
        <taxon>Streblomastigidae</taxon>
        <taxon>Streblomastix</taxon>
    </lineage>
</organism>
<dbReference type="AlphaFoldDB" id="A0A5J4X1Z7"/>
<reference evidence="1 2" key="1">
    <citation type="submission" date="2019-03" db="EMBL/GenBank/DDBJ databases">
        <title>Single cell metagenomics reveals metabolic interactions within the superorganism composed of flagellate Streblomastix strix and complex community of Bacteroidetes bacteria on its surface.</title>
        <authorList>
            <person name="Treitli S.C."/>
            <person name="Kolisko M."/>
            <person name="Husnik F."/>
            <person name="Keeling P."/>
            <person name="Hampl V."/>
        </authorList>
    </citation>
    <scope>NUCLEOTIDE SEQUENCE [LARGE SCALE GENOMIC DNA]</scope>
    <source>
        <strain evidence="1">ST1C</strain>
    </source>
</reference>